<dbReference type="Pfam" id="PF02463">
    <property type="entry name" value="SMC_N"/>
    <property type="match status" value="1"/>
</dbReference>
<dbReference type="InterPro" id="IPR024704">
    <property type="entry name" value="SMC"/>
</dbReference>
<dbReference type="SUPFAM" id="SSF57997">
    <property type="entry name" value="Tropomyosin"/>
    <property type="match status" value="1"/>
</dbReference>
<gene>
    <name evidence="6 8" type="primary">smc</name>
    <name evidence="8" type="ORF">LJD61_00490</name>
</gene>
<keyword evidence="2 6" id="KW-0547">Nucleotide-binding</keyword>
<evidence type="ECO:0000259" key="7">
    <source>
        <dbReference type="SMART" id="SM00968"/>
    </source>
</evidence>
<feature type="coiled-coil region" evidence="6">
    <location>
        <begin position="231"/>
        <end position="296"/>
    </location>
</feature>
<dbReference type="InterPro" id="IPR027417">
    <property type="entry name" value="P-loop_NTPase"/>
</dbReference>
<dbReference type="NCBIfam" id="TIGR02168">
    <property type="entry name" value="SMC_prok_B"/>
    <property type="match status" value="1"/>
</dbReference>
<dbReference type="HAMAP" id="MF_01894">
    <property type="entry name" value="Smc_prok"/>
    <property type="match status" value="1"/>
</dbReference>
<dbReference type="CDD" id="cd03278">
    <property type="entry name" value="ABC_SMC_barmotin"/>
    <property type="match status" value="1"/>
</dbReference>
<evidence type="ECO:0000313" key="9">
    <source>
        <dbReference type="Proteomes" id="UP001651880"/>
    </source>
</evidence>
<dbReference type="EMBL" id="JAJEKE010000001">
    <property type="protein sequence ID" value="MCQ1528029.1"/>
    <property type="molecule type" value="Genomic_DNA"/>
</dbReference>
<dbReference type="SUPFAM" id="SSF52540">
    <property type="entry name" value="P-loop containing nucleoside triphosphate hydrolases"/>
    <property type="match status" value="1"/>
</dbReference>
<dbReference type="InterPro" id="IPR036277">
    <property type="entry name" value="SMC_hinge_sf"/>
</dbReference>
<dbReference type="Gene3D" id="1.20.1060.20">
    <property type="match status" value="1"/>
</dbReference>
<keyword evidence="1 6" id="KW-0963">Cytoplasm</keyword>
<evidence type="ECO:0000256" key="1">
    <source>
        <dbReference type="ARBA" id="ARBA00022490"/>
    </source>
</evidence>
<evidence type="ECO:0000256" key="6">
    <source>
        <dbReference type="HAMAP-Rule" id="MF_01894"/>
    </source>
</evidence>
<keyword evidence="5 6" id="KW-0238">DNA-binding</keyword>
<feature type="coiled-coil region" evidence="6">
    <location>
        <begin position="167"/>
        <end position="201"/>
    </location>
</feature>
<feature type="coiled-coil region" evidence="6">
    <location>
        <begin position="458"/>
        <end position="499"/>
    </location>
</feature>
<comment type="subunit">
    <text evidence="6">Homodimer.</text>
</comment>
<dbReference type="Pfam" id="PF06470">
    <property type="entry name" value="SMC_hinge"/>
    <property type="match status" value="1"/>
</dbReference>
<feature type="coiled-coil region" evidence="6">
    <location>
        <begin position="706"/>
        <end position="936"/>
    </location>
</feature>
<dbReference type="InterPro" id="IPR011890">
    <property type="entry name" value="SMC_prok"/>
</dbReference>
<protein>
    <recommendedName>
        <fullName evidence="6">Chromosome partition protein Smc</fullName>
    </recommendedName>
</protein>
<comment type="function">
    <text evidence="6">Required for chromosome condensation and partitioning.</text>
</comment>
<dbReference type="PANTHER" id="PTHR43977">
    <property type="entry name" value="STRUCTURAL MAINTENANCE OF CHROMOSOMES PROTEIN 3"/>
    <property type="match status" value="1"/>
</dbReference>
<dbReference type="RefSeq" id="WP_255225541.1">
    <property type="nucleotide sequence ID" value="NZ_JAJEKE010000001.1"/>
</dbReference>
<dbReference type="Proteomes" id="UP001651880">
    <property type="component" value="Unassembled WGS sequence"/>
</dbReference>
<proteinExistence type="inferred from homology"/>
<dbReference type="InterPro" id="IPR003395">
    <property type="entry name" value="RecF/RecN/SMC_N"/>
</dbReference>
<comment type="domain">
    <text evidence="6">Contains large globular domains required for ATP hydrolysis at each terminus and a third globular domain forming a flexible hinge near the middle of the molecule. These domains are separated by coiled-coil structures.</text>
</comment>
<sequence length="1187" mass="135391">MYLKELEINGFKSFSDRIQLNLTKGINAIVGPNGSGKSNIADAIRWVIGEQSVKILRGSKMEDVIFAGSDRKKASGFAEVTLVLDNSCREIDMDFNDISITRRMYRSGESEYYINKTQCRLKDIVEMLMDTGMGKEGYSIIGQGRIDDILSNRSDGRRIIFEEAAGITKYKHRKAESEKKLEQTEKNIIRLEDIINEISNQLEPLGHQAAVAKKYIKLMEELKALEINLIVNSIERNKDKQRDYITELEQLGKSQADKEAEISRHNQDKDALKLLIKDAESKIQAINEEIYGLMNLKEKYEGEGRLLSEKASFINVTLDKLNKDTDSLGIQKENTILELEKNKALLESIKKQAEELRQEINSKEEEYKSKYSSIDDSENKIEEVKGVHIKLLNNFSDKKSSANSLTSIKNSIESRLNQLNIDNALLAGQYEDKLSILDKNNLEISEIQSNITATIEKRRELADKKEDKFCMLKELEENYAEIRSKKDNIISRLKLLEEMERDYGGYNKTIKTILMQHEDIKKRISGFRGVIGEIISVNADYSVAIEIALGSSVQNIITEKEEDAKLLIEFLKKNKLGRATFLPISSIKGRSFNQYEKKKLEMPGVLGIAADMVKYEEEYKNIIYHLLGRIVIVDDMNTAIKLAKASNYEFRIVTLEGELISPGGAITGGSVGSYASNILTRKSQIVDLKAGYSKILQELDGTGRKVEKNKDELTIYENEINHLTESLHSFELEINNKKNKLTMLNNDLDIIKSKISINEKEMGELEAEKIKVSENQKTLEQELEHIKNEISGLEKEIVILQEDLKVKKEQGQDFYDYITSLKIKEAELKQQISSFEQNIYRNDKTLEEYDLKIKEIFNEIDNAKNDLTALSTKSDDNKRNIEEAAAKHINKQNELEVLEKVKNSKVKDFDDMETNLKQLQQDLNNIQNSMHRIEMQKVKVEMDIESLEFRLLDVYEMSYRKALELKIEGINLSKAAKKCDELKEEIRALGTINVNAVEEYENLSERHGFLKKQLEDLIRAKDSLIDVIDDITQYMKKQFIEEFNKININFNEVFIKLFGGGMAEVVLTDGEDVLGSDIEIVAKPPNKKLQNLMLLSGGERALTAIALLFAILKMKPAPFCVLDEIDSALDDANVDRYAAFLKEFSTQFIIITHRKGSMEAADCLYGVTMEDTGTSKLLSVKFEDKVS</sequence>
<feature type="binding site" evidence="6">
    <location>
        <begin position="32"/>
        <end position="39"/>
    </location>
    <ligand>
        <name>ATP</name>
        <dbReference type="ChEBI" id="CHEBI:30616"/>
    </ligand>
</feature>
<dbReference type="InterPro" id="IPR010935">
    <property type="entry name" value="SMC_hinge"/>
</dbReference>
<comment type="caution">
    <text evidence="8">The sequence shown here is derived from an EMBL/GenBank/DDBJ whole genome shotgun (WGS) entry which is preliminary data.</text>
</comment>
<name>A0ABT1N9U9_9FIRM</name>
<feature type="domain" description="SMC hinge" evidence="7">
    <location>
        <begin position="525"/>
        <end position="643"/>
    </location>
</feature>
<dbReference type="Gene3D" id="3.40.50.300">
    <property type="entry name" value="P-loop containing nucleotide triphosphate hydrolases"/>
    <property type="match status" value="2"/>
</dbReference>
<accession>A0ABT1N9U9</accession>
<dbReference type="SMART" id="SM00968">
    <property type="entry name" value="SMC_hinge"/>
    <property type="match status" value="1"/>
</dbReference>
<evidence type="ECO:0000256" key="5">
    <source>
        <dbReference type="ARBA" id="ARBA00023125"/>
    </source>
</evidence>
<evidence type="ECO:0000256" key="3">
    <source>
        <dbReference type="ARBA" id="ARBA00022840"/>
    </source>
</evidence>
<keyword evidence="4 6" id="KW-0175">Coiled coil</keyword>
<dbReference type="PIRSF" id="PIRSF005719">
    <property type="entry name" value="SMC"/>
    <property type="match status" value="1"/>
</dbReference>
<feature type="coiled-coil region" evidence="6">
    <location>
        <begin position="972"/>
        <end position="1020"/>
    </location>
</feature>
<organism evidence="8 9">
    <name type="scientific">Lutispora saccharofermentans</name>
    <dbReference type="NCBI Taxonomy" id="3024236"/>
    <lineage>
        <taxon>Bacteria</taxon>
        <taxon>Bacillati</taxon>
        <taxon>Bacillota</taxon>
        <taxon>Clostridia</taxon>
        <taxon>Lutisporales</taxon>
        <taxon>Lutisporaceae</taxon>
        <taxon>Lutispora</taxon>
    </lineage>
</organism>
<feature type="coiled-coil region" evidence="6">
    <location>
        <begin position="336"/>
        <end position="373"/>
    </location>
</feature>
<evidence type="ECO:0000256" key="2">
    <source>
        <dbReference type="ARBA" id="ARBA00022741"/>
    </source>
</evidence>
<evidence type="ECO:0000256" key="4">
    <source>
        <dbReference type="ARBA" id="ARBA00023054"/>
    </source>
</evidence>
<dbReference type="SUPFAM" id="SSF75553">
    <property type="entry name" value="Smc hinge domain"/>
    <property type="match status" value="1"/>
</dbReference>
<dbReference type="Gene3D" id="3.30.70.1620">
    <property type="match status" value="1"/>
</dbReference>
<reference evidence="8 9" key="1">
    <citation type="submission" date="2021-10" db="EMBL/GenBank/DDBJ databases">
        <title>Lutispora strain m25 sp. nov., a thermophilic, non-spore-forming bacterium isolated from a lab-scale methanogenic bioreactor digesting anaerobic sludge.</title>
        <authorList>
            <person name="El Houari A."/>
            <person name="Mcdonald J."/>
        </authorList>
    </citation>
    <scope>NUCLEOTIDE SEQUENCE [LARGE SCALE GENOMIC DNA]</scope>
    <source>
        <strain evidence="9">m25</strain>
    </source>
</reference>
<comment type="subcellular location">
    <subcellularLocation>
        <location evidence="6">Cytoplasm</location>
    </subcellularLocation>
</comment>
<keyword evidence="3 6" id="KW-0067">ATP-binding</keyword>
<comment type="similarity">
    <text evidence="6">Belongs to the SMC family.</text>
</comment>
<evidence type="ECO:0000313" key="8">
    <source>
        <dbReference type="EMBL" id="MCQ1528029.1"/>
    </source>
</evidence>
<keyword evidence="9" id="KW-1185">Reference proteome</keyword>